<keyword evidence="2" id="KW-1185">Reference proteome</keyword>
<name>A0A2I0JH78_PUNGR</name>
<reference evidence="1 2" key="1">
    <citation type="submission" date="2017-11" db="EMBL/GenBank/DDBJ databases">
        <title>De-novo sequencing of pomegranate (Punica granatum L.) genome.</title>
        <authorList>
            <person name="Akparov Z."/>
            <person name="Amiraslanov A."/>
            <person name="Hajiyeva S."/>
            <person name="Abbasov M."/>
            <person name="Kaur K."/>
            <person name="Hamwieh A."/>
            <person name="Solovyev V."/>
            <person name="Salamov A."/>
            <person name="Braich B."/>
            <person name="Kosarev P."/>
            <person name="Mahmoud A."/>
            <person name="Hajiyev E."/>
            <person name="Babayeva S."/>
            <person name="Izzatullayeva V."/>
            <person name="Mammadov A."/>
            <person name="Mammadov A."/>
            <person name="Sharifova S."/>
            <person name="Ojaghi J."/>
            <person name="Eynullazada K."/>
            <person name="Bayramov B."/>
            <person name="Abdulazimova A."/>
            <person name="Shahmuradov I."/>
        </authorList>
    </citation>
    <scope>NUCLEOTIDE SEQUENCE [LARGE SCALE GENOMIC DNA]</scope>
    <source>
        <strain evidence="2">cv. AG2017</strain>
        <tissue evidence="1">Leaf</tissue>
    </source>
</reference>
<evidence type="ECO:0000313" key="1">
    <source>
        <dbReference type="EMBL" id="PKI55270.1"/>
    </source>
</evidence>
<dbReference type="EMBL" id="PGOL01001713">
    <property type="protein sequence ID" value="PKI55270.1"/>
    <property type="molecule type" value="Genomic_DNA"/>
</dbReference>
<dbReference type="AlphaFoldDB" id="A0A2I0JH78"/>
<gene>
    <name evidence="1" type="ORF">CRG98_024286</name>
</gene>
<evidence type="ECO:0000313" key="2">
    <source>
        <dbReference type="Proteomes" id="UP000233551"/>
    </source>
</evidence>
<accession>A0A2I0JH78</accession>
<proteinExistence type="predicted"/>
<comment type="caution">
    <text evidence="1">The sequence shown here is derived from an EMBL/GenBank/DDBJ whole genome shotgun (WGS) entry which is preliminary data.</text>
</comment>
<protein>
    <submittedName>
        <fullName evidence="1">Uncharacterized protein</fullName>
    </submittedName>
</protein>
<dbReference type="Proteomes" id="UP000233551">
    <property type="component" value="Unassembled WGS sequence"/>
</dbReference>
<sequence>METKVAISLILQNIIKSSKPFAWSQGQNDDNGEPHDDYSVKEAKVLENSRKRECEEGIMGHSSVRSVARKLKTEAKCWTLKLSKWLRAEQGGST</sequence>
<organism evidence="1 2">
    <name type="scientific">Punica granatum</name>
    <name type="common">Pomegranate</name>
    <dbReference type="NCBI Taxonomy" id="22663"/>
    <lineage>
        <taxon>Eukaryota</taxon>
        <taxon>Viridiplantae</taxon>
        <taxon>Streptophyta</taxon>
        <taxon>Embryophyta</taxon>
        <taxon>Tracheophyta</taxon>
        <taxon>Spermatophyta</taxon>
        <taxon>Magnoliopsida</taxon>
        <taxon>eudicotyledons</taxon>
        <taxon>Gunneridae</taxon>
        <taxon>Pentapetalae</taxon>
        <taxon>rosids</taxon>
        <taxon>malvids</taxon>
        <taxon>Myrtales</taxon>
        <taxon>Lythraceae</taxon>
        <taxon>Punica</taxon>
    </lineage>
</organism>